<feature type="compositionally biased region" description="Basic and acidic residues" evidence="1">
    <location>
        <begin position="163"/>
        <end position="190"/>
    </location>
</feature>
<name>A0A645C0C5_9ZZZZ</name>
<evidence type="ECO:0000256" key="1">
    <source>
        <dbReference type="SAM" id="MobiDB-lite"/>
    </source>
</evidence>
<comment type="caution">
    <text evidence="2">The sequence shown here is derived from an EMBL/GenBank/DDBJ whole genome shotgun (WGS) entry which is preliminary data.</text>
</comment>
<feature type="region of interest" description="Disordered" evidence="1">
    <location>
        <begin position="1"/>
        <end position="23"/>
    </location>
</feature>
<sequence>MQQIDIAADAGEHAAEQIGEKPRTLDVDTEHPRALAVAADGIEVSAKARPFEQEEHQYDDRNGDHHAKLNARGNEVARLAIGADAGNHDAKLLKRQKQFMLCCTRRDTDDGRHPSCKKHAGERNDKRLNLEIGHQKPLHEAERGADAERKRHGTHHTAALVVEVDHASHRDQRRDAADGDIDPARDHDDGQSAGQND</sequence>
<dbReference type="AlphaFoldDB" id="A0A645C0C5"/>
<feature type="compositionally biased region" description="Basic and acidic residues" evidence="1">
    <location>
        <begin position="106"/>
        <end position="149"/>
    </location>
</feature>
<gene>
    <name evidence="2" type="ORF">SDC9_115707</name>
</gene>
<proteinExistence type="predicted"/>
<organism evidence="2">
    <name type="scientific">bioreactor metagenome</name>
    <dbReference type="NCBI Taxonomy" id="1076179"/>
    <lineage>
        <taxon>unclassified sequences</taxon>
        <taxon>metagenomes</taxon>
        <taxon>ecological metagenomes</taxon>
    </lineage>
</organism>
<reference evidence="2" key="1">
    <citation type="submission" date="2019-08" db="EMBL/GenBank/DDBJ databases">
        <authorList>
            <person name="Kucharzyk K."/>
            <person name="Murdoch R.W."/>
            <person name="Higgins S."/>
            <person name="Loffler F."/>
        </authorList>
    </citation>
    <scope>NUCLEOTIDE SEQUENCE</scope>
</reference>
<protein>
    <submittedName>
        <fullName evidence="2">Uncharacterized protein</fullName>
    </submittedName>
</protein>
<evidence type="ECO:0000313" key="2">
    <source>
        <dbReference type="EMBL" id="MPM68773.1"/>
    </source>
</evidence>
<accession>A0A645C0C5</accession>
<dbReference type="EMBL" id="VSSQ01022452">
    <property type="protein sequence ID" value="MPM68773.1"/>
    <property type="molecule type" value="Genomic_DNA"/>
</dbReference>
<feature type="region of interest" description="Disordered" evidence="1">
    <location>
        <begin position="106"/>
        <end position="197"/>
    </location>
</feature>
<feature type="compositionally biased region" description="Basic and acidic residues" evidence="1">
    <location>
        <begin position="10"/>
        <end position="23"/>
    </location>
</feature>